<gene>
    <name evidence="3" type="ORF">GCM10011374_38330</name>
</gene>
<dbReference type="Proteomes" id="UP000638848">
    <property type="component" value="Unassembled WGS sequence"/>
</dbReference>
<keyword evidence="4" id="KW-1185">Reference proteome</keyword>
<feature type="chain" id="PRO_5037932249" description="Secreted protein" evidence="2">
    <location>
        <begin position="32"/>
        <end position="95"/>
    </location>
</feature>
<dbReference type="EMBL" id="BMEQ01000037">
    <property type="protein sequence ID" value="GGG70103.1"/>
    <property type="molecule type" value="Genomic_DNA"/>
</dbReference>
<sequence>MTTWAKALKTTTLAAVLATGVSLLGAAPATATPPDNASCTGRSVSNGAQNSPGPFGQGVKQFAGTYGQQWGHYIAYEAGTDEDPCPTPFEYFSGD</sequence>
<feature type="compositionally biased region" description="Polar residues" evidence="1">
    <location>
        <begin position="35"/>
        <end position="52"/>
    </location>
</feature>
<comment type="caution">
    <text evidence="3">The sequence shown here is derived from an EMBL/GenBank/DDBJ whole genome shotgun (WGS) entry which is preliminary data.</text>
</comment>
<evidence type="ECO:0000313" key="3">
    <source>
        <dbReference type="EMBL" id="GGG70103.1"/>
    </source>
</evidence>
<reference evidence="3" key="1">
    <citation type="journal article" date="2014" name="Int. J. Syst. Evol. Microbiol.">
        <title>Complete genome sequence of Corynebacterium casei LMG S-19264T (=DSM 44701T), isolated from a smear-ripened cheese.</title>
        <authorList>
            <consortium name="US DOE Joint Genome Institute (JGI-PGF)"/>
            <person name="Walter F."/>
            <person name="Albersmeier A."/>
            <person name="Kalinowski J."/>
            <person name="Ruckert C."/>
        </authorList>
    </citation>
    <scope>NUCLEOTIDE SEQUENCE</scope>
    <source>
        <strain evidence="3">CGMCC 1.12187</strain>
    </source>
</reference>
<evidence type="ECO:0008006" key="5">
    <source>
        <dbReference type="Google" id="ProtNLM"/>
    </source>
</evidence>
<feature type="region of interest" description="Disordered" evidence="1">
    <location>
        <begin position="27"/>
        <end position="59"/>
    </location>
</feature>
<name>A0A917M176_9MICC</name>
<evidence type="ECO:0000313" key="4">
    <source>
        <dbReference type="Proteomes" id="UP000638848"/>
    </source>
</evidence>
<keyword evidence="2" id="KW-0732">Signal</keyword>
<accession>A0A917M176</accession>
<dbReference type="AlphaFoldDB" id="A0A917M176"/>
<reference evidence="3" key="2">
    <citation type="submission" date="2020-09" db="EMBL/GenBank/DDBJ databases">
        <authorList>
            <person name="Sun Q."/>
            <person name="Zhou Y."/>
        </authorList>
    </citation>
    <scope>NUCLEOTIDE SEQUENCE</scope>
    <source>
        <strain evidence="3">CGMCC 1.12187</strain>
    </source>
</reference>
<protein>
    <recommendedName>
        <fullName evidence="5">Secreted protein</fullName>
    </recommendedName>
</protein>
<feature type="signal peptide" evidence="2">
    <location>
        <begin position="1"/>
        <end position="31"/>
    </location>
</feature>
<organism evidence="3 4">
    <name type="scientific">Kocuria dechangensis</name>
    <dbReference type="NCBI Taxonomy" id="1176249"/>
    <lineage>
        <taxon>Bacteria</taxon>
        <taxon>Bacillati</taxon>
        <taxon>Actinomycetota</taxon>
        <taxon>Actinomycetes</taxon>
        <taxon>Micrococcales</taxon>
        <taxon>Micrococcaceae</taxon>
        <taxon>Kocuria</taxon>
    </lineage>
</organism>
<dbReference type="RefSeq" id="WP_188540115.1">
    <property type="nucleotide sequence ID" value="NZ_BMEQ01000037.1"/>
</dbReference>
<evidence type="ECO:0000256" key="2">
    <source>
        <dbReference type="SAM" id="SignalP"/>
    </source>
</evidence>
<evidence type="ECO:0000256" key="1">
    <source>
        <dbReference type="SAM" id="MobiDB-lite"/>
    </source>
</evidence>
<proteinExistence type="predicted"/>